<reference evidence="1 2" key="1">
    <citation type="journal article" date="2016" name="Mol. Biol. Evol.">
        <title>Comparative Genomics of Early-Diverging Mushroom-Forming Fungi Provides Insights into the Origins of Lignocellulose Decay Capabilities.</title>
        <authorList>
            <person name="Nagy L.G."/>
            <person name="Riley R."/>
            <person name="Tritt A."/>
            <person name="Adam C."/>
            <person name="Daum C."/>
            <person name="Floudas D."/>
            <person name="Sun H."/>
            <person name="Yadav J.S."/>
            <person name="Pangilinan J."/>
            <person name="Larsson K.H."/>
            <person name="Matsuura K."/>
            <person name="Barry K."/>
            <person name="Labutti K."/>
            <person name="Kuo R."/>
            <person name="Ohm R.A."/>
            <person name="Bhattacharya S.S."/>
            <person name="Shirouzu T."/>
            <person name="Yoshinaga Y."/>
            <person name="Martin F.M."/>
            <person name="Grigoriev I.V."/>
            <person name="Hibbett D.S."/>
        </authorList>
    </citation>
    <scope>NUCLEOTIDE SEQUENCE [LARGE SCALE GENOMIC DNA]</scope>
    <source>
        <strain evidence="1 2">CBS 109695</strain>
    </source>
</reference>
<accession>A0A166RMB7</accession>
<proteinExistence type="predicted"/>
<dbReference type="Gene3D" id="3.30.460.40">
    <property type="match status" value="1"/>
</dbReference>
<sequence length="238" mass="26864">MPPANKIRKRHPHSRPLAVQDIRKASRATAAALLVHGIACCLFGSAACSMYGMRRVPNDIDMIILSNQHTQEELKVLIVETDRKFFLVKPRTPGATYKILYYTLHTGGFCKVDVLVPGILAIPSVPASNIVYTRVPGVPVMPIVAVLLLKLQGWTDHRDSEREDFQEKQWVDIEDIREMLNAWANGYRKETLFTGAWMPEEFVHAGQGRIEEFLEECPDTEGHWRAMGFTLSEGTYAV</sequence>
<keyword evidence="2" id="KW-1185">Reference proteome</keyword>
<dbReference type="SUPFAM" id="SSF81301">
    <property type="entry name" value="Nucleotidyltransferase"/>
    <property type="match status" value="1"/>
</dbReference>
<dbReference type="InterPro" id="IPR043519">
    <property type="entry name" value="NT_sf"/>
</dbReference>
<gene>
    <name evidence="1" type="ORF">FIBSPDRAFT_728964</name>
</gene>
<evidence type="ECO:0000313" key="2">
    <source>
        <dbReference type="Proteomes" id="UP000076532"/>
    </source>
</evidence>
<organism evidence="1 2">
    <name type="scientific">Athelia psychrophila</name>
    <dbReference type="NCBI Taxonomy" id="1759441"/>
    <lineage>
        <taxon>Eukaryota</taxon>
        <taxon>Fungi</taxon>
        <taxon>Dikarya</taxon>
        <taxon>Basidiomycota</taxon>
        <taxon>Agaricomycotina</taxon>
        <taxon>Agaricomycetes</taxon>
        <taxon>Agaricomycetidae</taxon>
        <taxon>Atheliales</taxon>
        <taxon>Atheliaceae</taxon>
        <taxon>Athelia</taxon>
    </lineage>
</organism>
<dbReference type="Proteomes" id="UP000076532">
    <property type="component" value="Unassembled WGS sequence"/>
</dbReference>
<evidence type="ECO:0000313" key="1">
    <source>
        <dbReference type="EMBL" id="KZP28426.1"/>
    </source>
</evidence>
<dbReference type="EMBL" id="KV417503">
    <property type="protein sequence ID" value="KZP28426.1"/>
    <property type="molecule type" value="Genomic_DNA"/>
</dbReference>
<dbReference type="AlphaFoldDB" id="A0A166RMB7"/>
<protein>
    <submittedName>
        <fullName evidence="1">Uncharacterized protein</fullName>
    </submittedName>
</protein>
<dbReference type="OrthoDB" id="3133286at2759"/>
<name>A0A166RMB7_9AGAM</name>